<dbReference type="EMBL" id="AP014704">
    <property type="protein sequence ID" value="BAQ47582.1"/>
    <property type="molecule type" value="Genomic_DNA"/>
</dbReference>
<dbReference type="PATRIC" id="fig|270351.10.peg.4451"/>
<protein>
    <submittedName>
        <fullName evidence="1">Uncharacterized protein</fullName>
    </submittedName>
</protein>
<dbReference type="Proteomes" id="UP000061432">
    <property type="component" value="Chromosome"/>
</dbReference>
<sequence>MSRHPKPNSVLCRDGTGLRVERLDGALTVYALARDGLRREAGLDAYESVGDEIGLEARHVGVPVDVIRTYVRLHHGVEAIDPAALAILRGEAPSTPAAVQGGVEAARGRPFWPRWPELPPPRSLQGRAEWWTPWLRP</sequence>
<dbReference type="AlphaFoldDB" id="A0A0C6FKF1"/>
<proteinExistence type="predicted"/>
<reference evidence="1 2" key="1">
    <citation type="journal article" date="2015" name="Genome Announc.">
        <title>Complete Genome Sequence of Methylobacterium aquaticum Strain 22A, Isolated from Racomitrium japonicum Moss.</title>
        <authorList>
            <person name="Tani A."/>
            <person name="Ogura Y."/>
            <person name="Hayashi T."/>
            <person name="Kimbara K."/>
        </authorList>
    </citation>
    <scope>NUCLEOTIDE SEQUENCE [LARGE SCALE GENOMIC DNA]</scope>
    <source>
        <strain evidence="1 2">MA-22A</strain>
    </source>
</reference>
<evidence type="ECO:0000313" key="2">
    <source>
        <dbReference type="Proteomes" id="UP000061432"/>
    </source>
</evidence>
<accession>A0A0C6FKF1</accession>
<organism evidence="1 2">
    <name type="scientific">Methylobacterium aquaticum</name>
    <dbReference type="NCBI Taxonomy" id="270351"/>
    <lineage>
        <taxon>Bacteria</taxon>
        <taxon>Pseudomonadati</taxon>
        <taxon>Pseudomonadota</taxon>
        <taxon>Alphaproteobacteria</taxon>
        <taxon>Hyphomicrobiales</taxon>
        <taxon>Methylobacteriaceae</taxon>
        <taxon>Methylobacterium</taxon>
    </lineage>
</organism>
<gene>
    <name evidence="1" type="ORF">Maq22A_c23090</name>
</gene>
<evidence type="ECO:0000313" key="1">
    <source>
        <dbReference type="EMBL" id="BAQ47582.1"/>
    </source>
</evidence>
<dbReference type="STRING" id="270351.Maq22A_c23090"/>
<name>A0A0C6FKF1_9HYPH</name>
<dbReference type="KEGG" id="maqu:Maq22A_c23090"/>
<reference evidence="2" key="2">
    <citation type="submission" date="2015-01" db="EMBL/GenBank/DDBJ databases">
        <title>Complete genome sequence of Methylobacterium aquaticum strain 22A.</title>
        <authorList>
            <person name="Tani A."/>
            <person name="Ogura Y."/>
            <person name="Hayashi T."/>
        </authorList>
    </citation>
    <scope>NUCLEOTIDE SEQUENCE [LARGE SCALE GENOMIC DNA]</scope>
    <source>
        <strain evidence="2">MA-22A</strain>
    </source>
</reference>